<dbReference type="Proteomes" id="UP001054252">
    <property type="component" value="Unassembled WGS sequence"/>
</dbReference>
<dbReference type="InterPro" id="IPR036291">
    <property type="entry name" value="NAD(P)-bd_dom_sf"/>
</dbReference>
<dbReference type="SUPFAM" id="SSF51735">
    <property type="entry name" value="NAD(P)-binding Rossmann-fold domains"/>
    <property type="match status" value="1"/>
</dbReference>
<evidence type="ECO:0000313" key="4">
    <source>
        <dbReference type="Proteomes" id="UP001054252"/>
    </source>
</evidence>
<reference evidence="3 4" key="1">
    <citation type="journal article" date="2021" name="Commun. Biol.">
        <title>The genome of Shorea leprosula (Dipterocarpaceae) highlights the ecological relevance of drought in aseasonal tropical rainforests.</title>
        <authorList>
            <person name="Ng K.K.S."/>
            <person name="Kobayashi M.J."/>
            <person name="Fawcett J.A."/>
            <person name="Hatakeyama M."/>
            <person name="Paape T."/>
            <person name="Ng C.H."/>
            <person name="Ang C.C."/>
            <person name="Tnah L.H."/>
            <person name="Lee C.T."/>
            <person name="Nishiyama T."/>
            <person name="Sese J."/>
            <person name="O'Brien M.J."/>
            <person name="Copetti D."/>
            <person name="Mohd Noor M.I."/>
            <person name="Ong R.C."/>
            <person name="Putra M."/>
            <person name="Sireger I.Z."/>
            <person name="Indrioko S."/>
            <person name="Kosugi Y."/>
            <person name="Izuno A."/>
            <person name="Isagi Y."/>
            <person name="Lee S.L."/>
            <person name="Shimizu K.K."/>
        </authorList>
    </citation>
    <scope>NUCLEOTIDE SEQUENCE [LARGE SCALE GENOMIC DNA]</scope>
    <source>
        <strain evidence="3">214</strain>
    </source>
</reference>
<evidence type="ECO:0000259" key="2">
    <source>
        <dbReference type="SMART" id="SM00829"/>
    </source>
</evidence>
<dbReference type="PANTHER" id="PTHR43205">
    <property type="entry name" value="PROSTAGLANDIN REDUCTASE"/>
    <property type="match status" value="1"/>
</dbReference>
<sequence length="359" mass="39674">MTGEMASHEAGEMMVENREWVLKEYVSEGLPTSHHLKLQTAKLSTVPDGHLMFRILWISVDPYTRTQMTGREEGLYAPQFELNQAARAFAIGEVIQSKDVSYSVGDIVVIPFCPVAEYCVKPADLFLRKIDPTPGVSELDYLTALGVPGFAAWVGIVVLGDPKPGENVFISAAAGGVGVFAGQLAKLRGCRVVGSTGSDEKVKFLKEELGYDEAFNYKTETDFDAALAKYFPNGIDIYLDNVGGKMLEAVLNHVNVRARIPLCGMISQYNKVWTEREGVRNLLNMVGKDVRMEGFMIGSYLHRFGEFMEEVIGYLKEGKMSTKQKIYHGIESFLESICSLFTGSNAGKVVIQVNKPMKP</sequence>
<dbReference type="SUPFAM" id="SSF50129">
    <property type="entry name" value="GroES-like"/>
    <property type="match status" value="1"/>
</dbReference>
<dbReference type="GO" id="GO:0032440">
    <property type="term" value="F:2-alkenal reductase [NAD(P)H] activity"/>
    <property type="evidence" value="ECO:0007669"/>
    <property type="project" value="TreeGrafter"/>
</dbReference>
<dbReference type="InterPro" id="IPR020843">
    <property type="entry name" value="ER"/>
</dbReference>
<name>A0AAV5LLH0_9ROSI</name>
<dbReference type="InterPro" id="IPR041694">
    <property type="entry name" value="ADH_N_2"/>
</dbReference>
<dbReference type="SMART" id="SM00829">
    <property type="entry name" value="PKS_ER"/>
    <property type="match status" value="1"/>
</dbReference>
<organism evidence="3 4">
    <name type="scientific">Rubroshorea leprosula</name>
    <dbReference type="NCBI Taxonomy" id="152421"/>
    <lineage>
        <taxon>Eukaryota</taxon>
        <taxon>Viridiplantae</taxon>
        <taxon>Streptophyta</taxon>
        <taxon>Embryophyta</taxon>
        <taxon>Tracheophyta</taxon>
        <taxon>Spermatophyta</taxon>
        <taxon>Magnoliopsida</taxon>
        <taxon>eudicotyledons</taxon>
        <taxon>Gunneridae</taxon>
        <taxon>Pentapetalae</taxon>
        <taxon>rosids</taxon>
        <taxon>malvids</taxon>
        <taxon>Malvales</taxon>
        <taxon>Dipterocarpaceae</taxon>
        <taxon>Rubroshorea</taxon>
    </lineage>
</organism>
<dbReference type="FunFam" id="3.40.50.720:FF:000121">
    <property type="entry name" value="Prostaglandin reductase 2"/>
    <property type="match status" value="1"/>
</dbReference>
<accession>A0AAV5LLH0</accession>
<dbReference type="InterPro" id="IPR013149">
    <property type="entry name" value="ADH-like_C"/>
</dbReference>
<evidence type="ECO:0000256" key="1">
    <source>
        <dbReference type="ARBA" id="ARBA00023002"/>
    </source>
</evidence>
<protein>
    <recommendedName>
        <fullName evidence="2">Enoyl reductase (ER) domain-containing protein</fullName>
    </recommendedName>
</protein>
<dbReference type="Gene3D" id="3.90.180.10">
    <property type="entry name" value="Medium-chain alcohol dehydrogenases, catalytic domain"/>
    <property type="match status" value="1"/>
</dbReference>
<keyword evidence="4" id="KW-1185">Reference proteome</keyword>
<dbReference type="Pfam" id="PF16884">
    <property type="entry name" value="ADH_N_2"/>
    <property type="match status" value="1"/>
</dbReference>
<proteinExistence type="predicted"/>
<dbReference type="InterPro" id="IPR045010">
    <property type="entry name" value="MDR_fam"/>
</dbReference>
<dbReference type="InterPro" id="IPR011032">
    <property type="entry name" value="GroES-like_sf"/>
</dbReference>
<dbReference type="AlphaFoldDB" id="A0AAV5LLH0"/>
<evidence type="ECO:0000313" key="3">
    <source>
        <dbReference type="EMBL" id="GKV38271.1"/>
    </source>
</evidence>
<gene>
    <name evidence="3" type="ORF">SLEP1_g46197</name>
</gene>
<dbReference type="Gene3D" id="3.40.50.720">
    <property type="entry name" value="NAD(P)-binding Rossmann-like Domain"/>
    <property type="match status" value="1"/>
</dbReference>
<keyword evidence="1" id="KW-0560">Oxidoreductase</keyword>
<comment type="caution">
    <text evidence="3">The sequence shown here is derived from an EMBL/GenBank/DDBJ whole genome shotgun (WGS) entry which is preliminary data.</text>
</comment>
<feature type="domain" description="Enoyl reductase (ER)" evidence="2">
    <location>
        <begin position="74"/>
        <end position="351"/>
    </location>
</feature>
<dbReference type="EMBL" id="BPVZ01000127">
    <property type="protein sequence ID" value="GKV38271.1"/>
    <property type="molecule type" value="Genomic_DNA"/>
</dbReference>
<dbReference type="Pfam" id="PF00107">
    <property type="entry name" value="ADH_zinc_N"/>
    <property type="match status" value="1"/>
</dbReference>
<dbReference type="PANTHER" id="PTHR43205:SF80">
    <property type="entry name" value="2-ALKENAL REDUCTASE (NADP(+)-DEPENDENT)-LIKE"/>
    <property type="match status" value="1"/>
</dbReference>